<sequence length="147" mass="15301">MATETKESALTAEAAADAILALQKVIAAISASDPDSFFRSADTLQQVGDKLNELSTGIGDRAKILFMGGADGGRWEGEGAAACARIVGQFNAFLMEVLAAVRQWPEPVRGCGEALQRTWYEVDAVLAKHSGTAATPEASDPGGETTS</sequence>
<protein>
    <submittedName>
        <fullName evidence="1">Uncharacterized protein</fullName>
    </submittedName>
</protein>
<evidence type="ECO:0000313" key="2">
    <source>
        <dbReference type="Proteomes" id="UP000037023"/>
    </source>
</evidence>
<dbReference type="PATRIC" id="fig|1938.6.peg.7301"/>
<proteinExistence type="predicted"/>
<dbReference type="Proteomes" id="UP000037023">
    <property type="component" value="Unassembled WGS sequence"/>
</dbReference>
<comment type="caution">
    <text evidence="1">The sequence shown here is derived from an EMBL/GenBank/DDBJ whole genome shotgun (WGS) entry which is preliminary data.</text>
</comment>
<dbReference type="RefSeq" id="WP_033210481.1">
    <property type="nucleotide sequence ID" value="NZ_LGUP01000388.1"/>
</dbReference>
<organism evidence="1 2">
    <name type="scientific">Streptomyces viridochromogenes</name>
    <dbReference type="NCBI Taxonomy" id="1938"/>
    <lineage>
        <taxon>Bacteria</taxon>
        <taxon>Bacillati</taxon>
        <taxon>Actinomycetota</taxon>
        <taxon>Actinomycetes</taxon>
        <taxon>Kitasatosporales</taxon>
        <taxon>Streptomycetaceae</taxon>
        <taxon>Streptomyces</taxon>
    </lineage>
</organism>
<dbReference type="EMBL" id="LGUP01000388">
    <property type="protein sequence ID" value="KOG11619.1"/>
    <property type="molecule type" value="Genomic_DNA"/>
</dbReference>
<reference evidence="1 2" key="1">
    <citation type="submission" date="2015-06" db="EMBL/GenBank/DDBJ databases">
        <authorList>
            <person name="Hoefler B.C."/>
            <person name="Straight P.D."/>
        </authorList>
    </citation>
    <scope>NUCLEOTIDE SEQUENCE [LARGE SCALE GENOMIC DNA]</scope>
    <source>
        <strain evidence="1 2">NRRL 3427</strain>
    </source>
</reference>
<gene>
    <name evidence="1" type="ORF">ADK34_33970</name>
</gene>
<accession>A0A0L8JDJ7</accession>
<dbReference type="AlphaFoldDB" id="A0A0L8JDJ7"/>
<name>A0A0L8JDJ7_STRVR</name>
<evidence type="ECO:0000313" key="1">
    <source>
        <dbReference type="EMBL" id="KOG11619.1"/>
    </source>
</evidence>